<gene>
    <name evidence="2" type="ORF">MF672_019410</name>
</gene>
<feature type="region of interest" description="Disordered" evidence="1">
    <location>
        <begin position="97"/>
        <end position="118"/>
    </location>
</feature>
<sequence length="144" mass="14567">MHEQHAEAGHQPDVRVLGVPRRLGHGVGGGEQQCSATCVATSAPPTTAGARSRPARRQAGRKQTAKAAAVDSTGAAPPATACARLPRKNATAANAVARHARSGARARSAAGMPASWHSGLSAGRVRAEARTAFPAGPEGKVWAS</sequence>
<keyword evidence="3" id="KW-1185">Reference proteome</keyword>
<dbReference type="EMBL" id="JAKRKC020000001">
    <property type="protein sequence ID" value="MCK2215947.1"/>
    <property type="molecule type" value="Genomic_DNA"/>
</dbReference>
<feature type="compositionally biased region" description="Basic residues" evidence="1">
    <location>
        <begin position="53"/>
        <end position="64"/>
    </location>
</feature>
<name>A0ABT0FUF5_9ACTN</name>
<evidence type="ECO:0000313" key="3">
    <source>
        <dbReference type="Proteomes" id="UP001317259"/>
    </source>
</evidence>
<reference evidence="2 3" key="1">
    <citation type="submission" date="2022-04" db="EMBL/GenBank/DDBJ databases">
        <title>Genome draft of Actinomadura sp. ATCC 31491.</title>
        <authorList>
            <person name="Shi X."/>
            <person name="Du Y."/>
        </authorList>
    </citation>
    <scope>NUCLEOTIDE SEQUENCE [LARGE SCALE GENOMIC DNA]</scope>
    <source>
        <strain evidence="2 3">ATCC 31491</strain>
    </source>
</reference>
<feature type="region of interest" description="Disordered" evidence="1">
    <location>
        <begin position="39"/>
        <end position="80"/>
    </location>
</feature>
<evidence type="ECO:0000313" key="2">
    <source>
        <dbReference type="EMBL" id="MCK2215947.1"/>
    </source>
</evidence>
<dbReference type="RefSeq" id="WP_247815319.1">
    <property type="nucleotide sequence ID" value="NZ_JAKRKC020000001.1"/>
</dbReference>
<accession>A0ABT0FUF5</accession>
<evidence type="ECO:0000256" key="1">
    <source>
        <dbReference type="SAM" id="MobiDB-lite"/>
    </source>
</evidence>
<comment type="caution">
    <text evidence="2">The sequence shown here is derived from an EMBL/GenBank/DDBJ whole genome shotgun (WGS) entry which is preliminary data.</text>
</comment>
<dbReference type="Proteomes" id="UP001317259">
    <property type="component" value="Unassembled WGS sequence"/>
</dbReference>
<proteinExistence type="predicted"/>
<protein>
    <submittedName>
        <fullName evidence="2">Uncharacterized protein</fullName>
    </submittedName>
</protein>
<organism evidence="2 3">
    <name type="scientific">Actinomadura luzonensis</name>
    <dbReference type="NCBI Taxonomy" id="2805427"/>
    <lineage>
        <taxon>Bacteria</taxon>
        <taxon>Bacillati</taxon>
        <taxon>Actinomycetota</taxon>
        <taxon>Actinomycetes</taxon>
        <taxon>Streptosporangiales</taxon>
        <taxon>Thermomonosporaceae</taxon>
        <taxon>Actinomadura</taxon>
    </lineage>
</organism>